<organism evidence="4 5">
    <name type="scientific">Apostasia shenzhenica</name>
    <dbReference type="NCBI Taxonomy" id="1088818"/>
    <lineage>
        <taxon>Eukaryota</taxon>
        <taxon>Viridiplantae</taxon>
        <taxon>Streptophyta</taxon>
        <taxon>Embryophyta</taxon>
        <taxon>Tracheophyta</taxon>
        <taxon>Spermatophyta</taxon>
        <taxon>Magnoliopsida</taxon>
        <taxon>Liliopsida</taxon>
        <taxon>Asparagales</taxon>
        <taxon>Orchidaceae</taxon>
        <taxon>Apostasioideae</taxon>
        <taxon>Apostasia</taxon>
    </lineage>
</organism>
<gene>
    <name evidence="4" type="ORF">AXF42_Ash012031</name>
</gene>
<evidence type="ECO:0000313" key="5">
    <source>
        <dbReference type="Proteomes" id="UP000236161"/>
    </source>
</evidence>
<dbReference type="STRING" id="1088818.A0A2I0AJK7"/>
<dbReference type="AlphaFoldDB" id="A0A2I0AJK7"/>
<dbReference type="PANTHER" id="PTHR43349">
    <property type="entry name" value="PINORESINOL REDUCTASE-RELATED"/>
    <property type="match status" value="1"/>
</dbReference>
<name>A0A2I0AJK7_9ASPA</name>
<proteinExistence type="predicted"/>
<evidence type="ECO:0000256" key="1">
    <source>
        <dbReference type="ARBA" id="ARBA00022857"/>
    </source>
</evidence>
<evidence type="ECO:0000259" key="3">
    <source>
        <dbReference type="Pfam" id="PF05368"/>
    </source>
</evidence>
<dbReference type="SUPFAM" id="SSF51735">
    <property type="entry name" value="NAD(P)-binding Rossmann-fold domains"/>
    <property type="match status" value="1"/>
</dbReference>
<dbReference type="OrthoDB" id="419598at2759"/>
<reference evidence="4 5" key="1">
    <citation type="journal article" date="2017" name="Nature">
        <title>The Apostasia genome and the evolution of orchids.</title>
        <authorList>
            <person name="Zhang G.Q."/>
            <person name="Liu K.W."/>
            <person name="Li Z."/>
            <person name="Lohaus R."/>
            <person name="Hsiao Y.Y."/>
            <person name="Niu S.C."/>
            <person name="Wang J.Y."/>
            <person name="Lin Y.C."/>
            <person name="Xu Q."/>
            <person name="Chen L.J."/>
            <person name="Yoshida K."/>
            <person name="Fujiwara S."/>
            <person name="Wang Z.W."/>
            <person name="Zhang Y.Q."/>
            <person name="Mitsuda N."/>
            <person name="Wang M."/>
            <person name="Liu G.H."/>
            <person name="Pecoraro L."/>
            <person name="Huang H.X."/>
            <person name="Xiao X.J."/>
            <person name="Lin M."/>
            <person name="Wu X.Y."/>
            <person name="Wu W.L."/>
            <person name="Chen Y.Y."/>
            <person name="Chang S.B."/>
            <person name="Sakamoto S."/>
            <person name="Ohme-Takagi M."/>
            <person name="Yagi M."/>
            <person name="Zeng S.J."/>
            <person name="Shen C.Y."/>
            <person name="Yeh C.M."/>
            <person name="Luo Y.B."/>
            <person name="Tsai W.C."/>
            <person name="Van de Peer Y."/>
            <person name="Liu Z.J."/>
        </authorList>
    </citation>
    <scope>NUCLEOTIDE SEQUENCE [LARGE SCALE GENOMIC DNA]</scope>
    <source>
        <strain evidence="5">cv. Shenzhen</strain>
        <tissue evidence="4">Stem</tissue>
    </source>
</reference>
<protein>
    <submittedName>
        <fullName evidence="4">Isoflavone reductase like</fullName>
    </submittedName>
</protein>
<dbReference type="GO" id="GO:0016491">
    <property type="term" value="F:oxidoreductase activity"/>
    <property type="evidence" value="ECO:0007669"/>
    <property type="project" value="UniProtKB-KW"/>
</dbReference>
<feature type="domain" description="NmrA-like" evidence="3">
    <location>
        <begin position="6"/>
        <end position="307"/>
    </location>
</feature>
<dbReference type="InterPro" id="IPR008030">
    <property type="entry name" value="NmrA-like"/>
</dbReference>
<evidence type="ECO:0000256" key="2">
    <source>
        <dbReference type="ARBA" id="ARBA00023002"/>
    </source>
</evidence>
<keyword evidence="1" id="KW-0521">NADP</keyword>
<keyword evidence="2" id="KW-0560">Oxidoreductase</keyword>
<dbReference type="Gene3D" id="3.40.50.720">
    <property type="entry name" value="NAD(P)-binding Rossmann-like Domain"/>
    <property type="match status" value="1"/>
</dbReference>
<sequence>MAADLSRILVIGSTGYFGKFMVDASVGLGHPTFALVRESTAASNPEKAKIVESFKSSGVNIVYGDIYDKATLMATLKKVDVVICTLSHRTPHLFEDEVKLIQAIKEAGNIKRYIPSEFGFDVERLEILEPVKSILGVKAKIRQRIREEGVPYTIVCGKFAANFHFVPRIGQVEASGPPTDKIHILGDGNTKVVLVKEEDTAAYTVKAADDPRTLNKILYIRPPGCVISHNEMIDLWEKKTGKKLERIYIPEPEIIKKIEEAPPEFKGHYYIAHAGFVKGQTMIDIDPSFGLEASELYPEVRYSSIDEQLDSFL</sequence>
<dbReference type="Gene3D" id="3.90.25.10">
    <property type="entry name" value="UDP-galactose 4-epimerase, domain 1"/>
    <property type="match status" value="1"/>
</dbReference>
<evidence type="ECO:0000313" key="4">
    <source>
        <dbReference type="EMBL" id="PKA55739.1"/>
    </source>
</evidence>
<dbReference type="Proteomes" id="UP000236161">
    <property type="component" value="Unassembled WGS sequence"/>
</dbReference>
<keyword evidence="5" id="KW-1185">Reference proteome</keyword>
<dbReference type="InterPro" id="IPR045312">
    <property type="entry name" value="PCBER-like"/>
</dbReference>
<dbReference type="InterPro" id="IPR036291">
    <property type="entry name" value="NAD(P)-bd_dom_sf"/>
</dbReference>
<dbReference type="InterPro" id="IPR050608">
    <property type="entry name" value="NmrA-type/Isoflavone_red_sf"/>
</dbReference>
<dbReference type="Pfam" id="PF05368">
    <property type="entry name" value="NmrA"/>
    <property type="match status" value="1"/>
</dbReference>
<dbReference type="CDD" id="cd05259">
    <property type="entry name" value="PCBER_SDR_a"/>
    <property type="match status" value="1"/>
</dbReference>
<dbReference type="PANTHER" id="PTHR43349:SF40">
    <property type="entry name" value="PHENYLCOUMARAN BENZYLIC ETHER REDUCTASE-LIKE PROTEIN FI1"/>
    <property type="match status" value="1"/>
</dbReference>
<dbReference type="EMBL" id="KZ451978">
    <property type="protein sequence ID" value="PKA55739.1"/>
    <property type="molecule type" value="Genomic_DNA"/>
</dbReference>
<accession>A0A2I0AJK7</accession>